<dbReference type="InterPro" id="IPR045247">
    <property type="entry name" value="Oye-like"/>
</dbReference>
<comment type="cofactor">
    <cofactor evidence="1">
        <name>FMN</name>
        <dbReference type="ChEBI" id="CHEBI:58210"/>
    </cofactor>
</comment>
<accession>A0A4D7BA99</accession>
<evidence type="ECO:0000259" key="4">
    <source>
        <dbReference type="Pfam" id="PF00724"/>
    </source>
</evidence>
<dbReference type="FunFam" id="3.20.20.70:FF:000059">
    <property type="entry name" value="N-ethylmaleimide reductase, FMN-linked"/>
    <property type="match status" value="1"/>
</dbReference>
<reference evidence="5 6" key="1">
    <citation type="submission" date="2019-04" db="EMBL/GenBank/DDBJ databases">
        <title>Phreatobacter aquaticus sp. nov.</title>
        <authorList>
            <person name="Choi A."/>
        </authorList>
    </citation>
    <scope>NUCLEOTIDE SEQUENCE [LARGE SCALE GENOMIC DNA]</scope>
    <source>
        <strain evidence="5 6">KCTC 52518</strain>
    </source>
</reference>
<dbReference type="OrthoDB" id="9804454at2"/>
<dbReference type="PANTHER" id="PTHR22893:SF91">
    <property type="entry name" value="NADPH DEHYDROGENASE 2-RELATED"/>
    <property type="match status" value="1"/>
</dbReference>
<dbReference type="InterPro" id="IPR001155">
    <property type="entry name" value="OxRdtase_FMN_N"/>
</dbReference>
<keyword evidence="6" id="KW-1185">Reference proteome</keyword>
<dbReference type="CDD" id="cd02933">
    <property type="entry name" value="OYE_like_FMN"/>
    <property type="match status" value="1"/>
</dbReference>
<dbReference type="GO" id="GO:0005829">
    <property type="term" value="C:cytosol"/>
    <property type="evidence" value="ECO:0007669"/>
    <property type="project" value="TreeGrafter"/>
</dbReference>
<dbReference type="Gene3D" id="3.20.20.70">
    <property type="entry name" value="Aldolase class I"/>
    <property type="match status" value="1"/>
</dbReference>
<organism evidence="5 6">
    <name type="scientific">Phreatobacter stygius</name>
    <dbReference type="NCBI Taxonomy" id="1940610"/>
    <lineage>
        <taxon>Bacteria</taxon>
        <taxon>Pseudomonadati</taxon>
        <taxon>Pseudomonadota</taxon>
        <taxon>Alphaproteobacteria</taxon>
        <taxon>Hyphomicrobiales</taxon>
        <taxon>Phreatobacteraceae</taxon>
        <taxon>Phreatobacter</taxon>
    </lineage>
</organism>
<sequence>MSNDASALFTPFKIGDLTLPNRLVMAPLTRNRATPGTDAPNRLNVEYYVQRASAGLIITEATQISRQGQGYIWTPGLYTDEQVNGWREVTDAVHAAKGHVFVQLWHVGRISHTSLQADGQAPVAPSAITAKSKTYVETGFVETSAPRALDTAEIPGIVADYVKAAENAKRAGFDGIELHGANGYLIDQFLKDGTNQRTDQYGGSVENRARLALEVVDAVLKVYPKERLGIRLSPVSPANDAVTSDPAEVFGYLVQELGKRGIAFIHVVEGATGGPRDNVAFDYAALRQSFPGAYIANNGYTRELAIEAVSEGRADGIAFGKAFIANPDLPERLRVNAPLNEVERATLYGGNAKGYTDYPALSQAAE</sequence>
<dbReference type="InterPro" id="IPR013785">
    <property type="entry name" value="Aldolase_TIM"/>
</dbReference>
<protein>
    <submittedName>
        <fullName evidence="5">Alkene reductase</fullName>
    </submittedName>
</protein>
<dbReference type="NCBIfam" id="NF007899">
    <property type="entry name" value="PRK10605.1"/>
    <property type="match status" value="1"/>
</dbReference>
<dbReference type="KEGG" id="pstg:E8M01_12670"/>
<comment type="similarity">
    <text evidence="2">Belongs to the NADH:flavin oxidoreductase/NADH oxidase family.</text>
</comment>
<evidence type="ECO:0000256" key="3">
    <source>
        <dbReference type="ARBA" id="ARBA00023002"/>
    </source>
</evidence>
<gene>
    <name evidence="5" type="ORF">E8M01_12670</name>
</gene>
<dbReference type="Proteomes" id="UP000298781">
    <property type="component" value="Chromosome"/>
</dbReference>
<evidence type="ECO:0000313" key="5">
    <source>
        <dbReference type="EMBL" id="QCI64997.1"/>
    </source>
</evidence>
<keyword evidence="3" id="KW-0560">Oxidoreductase</keyword>
<proteinExistence type="inferred from homology"/>
<dbReference type="GO" id="GO:0016628">
    <property type="term" value="F:oxidoreductase activity, acting on the CH-CH group of donors, NAD or NADP as acceptor"/>
    <property type="evidence" value="ECO:0007669"/>
    <property type="project" value="UniProtKB-ARBA"/>
</dbReference>
<evidence type="ECO:0000256" key="1">
    <source>
        <dbReference type="ARBA" id="ARBA00001917"/>
    </source>
</evidence>
<dbReference type="Pfam" id="PF00724">
    <property type="entry name" value="Oxidored_FMN"/>
    <property type="match status" value="1"/>
</dbReference>
<dbReference type="EMBL" id="CP039690">
    <property type="protein sequence ID" value="QCI64997.1"/>
    <property type="molecule type" value="Genomic_DNA"/>
</dbReference>
<feature type="domain" description="NADH:flavin oxidoreductase/NADH oxidase N-terminal" evidence="4">
    <location>
        <begin position="8"/>
        <end position="339"/>
    </location>
</feature>
<dbReference type="PANTHER" id="PTHR22893">
    <property type="entry name" value="NADH OXIDOREDUCTASE-RELATED"/>
    <property type="match status" value="1"/>
</dbReference>
<dbReference type="SUPFAM" id="SSF51395">
    <property type="entry name" value="FMN-linked oxidoreductases"/>
    <property type="match status" value="1"/>
</dbReference>
<dbReference type="GO" id="GO:0010181">
    <property type="term" value="F:FMN binding"/>
    <property type="evidence" value="ECO:0007669"/>
    <property type="project" value="InterPro"/>
</dbReference>
<evidence type="ECO:0000256" key="2">
    <source>
        <dbReference type="ARBA" id="ARBA00005979"/>
    </source>
</evidence>
<dbReference type="RefSeq" id="WP_136960446.1">
    <property type="nucleotide sequence ID" value="NZ_CP039690.1"/>
</dbReference>
<dbReference type="AlphaFoldDB" id="A0A4D7BA99"/>
<evidence type="ECO:0000313" key="6">
    <source>
        <dbReference type="Proteomes" id="UP000298781"/>
    </source>
</evidence>
<name>A0A4D7BA99_9HYPH</name>